<dbReference type="InterPro" id="IPR036086">
    <property type="entry name" value="ParB/Sulfiredoxin_sf"/>
</dbReference>
<name>A0ABW3V227_9HYPH</name>
<dbReference type="PANTHER" id="PTHR12829">
    <property type="entry name" value="N6-ADENOSINE-METHYLTRANSFERASE"/>
    <property type="match status" value="1"/>
</dbReference>
<dbReference type="PANTHER" id="PTHR12829:SF7">
    <property type="entry name" value="N6-ADENOSINE-METHYLTRANSFERASE CATALYTIC SUBUNIT"/>
    <property type="match status" value="1"/>
</dbReference>
<reference evidence="7" key="1">
    <citation type="journal article" date="2019" name="Int. J. Syst. Evol. Microbiol.">
        <title>The Global Catalogue of Microorganisms (GCM) 10K type strain sequencing project: providing services to taxonomists for standard genome sequencing and annotation.</title>
        <authorList>
            <consortium name="The Broad Institute Genomics Platform"/>
            <consortium name="The Broad Institute Genome Sequencing Center for Infectious Disease"/>
            <person name="Wu L."/>
            <person name="Ma J."/>
        </authorList>
    </citation>
    <scope>NUCLEOTIDE SEQUENCE [LARGE SCALE GENOMIC DNA]</scope>
    <source>
        <strain evidence="7">CCUG 49584</strain>
    </source>
</reference>
<dbReference type="PROSITE" id="PS51143">
    <property type="entry name" value="MT_A70"/>
    <property type="match status" value="1"/>
</dbReference>
<comment type="caution">
    <text evidence="6">The sequence shown here is derived from an EMBL/GenBank/DDBJ whole genome shotgun (WGS) entry which is preliminary data.</text>
</comment>
<keyword evidence="3" id="KW-0949">S-adenosyl-L-methionine</keyword>
<sequence length="446" mass="49804">MTHVNDPYSAAPAKAKRPVKGKLAPVKTSKALKSKPKVKVVAEPEFYPAHPLADMFPMIDEPERILLADDIAAHGQHEPILLLEGMVLDGRNRQWACRHAGVKPVYADYTGADPLNFVLSKNLHRRHLTESQRAMVAASIVDWERGVNQNTAGTANLPTRAAAAKLSISERAVSAARRVRDHGAPELIDAIRAGKVSIHAGEALSELQHEEQCKIVRQEQKQIVAKAKEIRTHKQRVRHAARLIKMEAVARHGSETAPDKVLQKYPVIYADPPWKFGVRSEVTGREKSAENHYPTMDTADICALFEKIGDPVSQDAVLFLWATNPMLPQAMQVMQAWGFTYIHHWIWDKQVAGTGYWGRDRHELLLIGRRGDVAAPLMGTQPETVYCEKKGRHSAKPAYFAEHIEKFYPDIPKLEIFCRSARSGWDAWGYEAGAVGDSHGTVSHEY</sequence>
<dbReference type="InterPro" id="IPR007757">
    <property type="entry name" value="MT-A70-like"/>
</dbReference>
<gene>
    <name evidence="6" type="ORF">ACFQ35_05990</name>
</gene>
<evidence type="ECO:0000313" key="6">
    <source>
        <dbReference type="EMBL" id="MFD1226702.1"/>
    </source>
</evidence>
<evidence type="ECO:0000256" key="5">
    <source>
        <dbReference type="SAM" id="MobiDB-lite"/>
    </source>
</evidence>
<keyword evidence="1 6" id="KW-0489">Methyltransferase</keyword>
<dbReference type="SUPFAM" id="SSF53335">
    <property type="entry name" value="S-adenosyl-L-methionine-dependent methyltransferases"/>
    <property type="match status" value="1"/>
</dbReference>
<evidence type="ECO:0000256" key="4">
    <source>
        <dbReference type="PROSITE-ProRule" id="PRU00489"/>
    </source>
</evidence>
<dbReference type="Gene3D" id="3.40.50.150">
    <property type="entry name" value="Vaccinia Virus protein VP39"/>
    <property type="match status" value="1"/>
</dbReference>
<keyword evidence="2" id="KW-0808">Transferase</keyword>
<dbReference type="Proteomes" id="UP001597263">
    <property type="component" value="Unassembled WGS sequence"/>
</dbReference>
<dbReference type="InterPro" id="IPR029063">
    <property type="entry name" value="SAM-dependent_MTases_sf"/>
</dbReference>
<accession>A0ABW3V227</accession>
<proteinExistence type="inferred from homology"/>
<keyword evidence="7" id="KW-1185">Reference proteome</keyword>
<dbReference type="GO" id="GO:0008168">
    <property type="term" value="F:methyltransferase activity"/>
    <property type="evidence" value="ECO:0007669"/>
    <property type="project" value="UniProtKB-KW"/>
</dbReference>
<protein>
    <submittedName>
        <fullName evidence="6">MT-A70 family methyltransferase</fullName>
    </submittedName>
</protein>
<organism evidence="6 7">
    <name type="scientific">Pseudochrobactrum kiredjianiae</name>
    <dbReference type="NCBI Taxonomy" id="386305"/>
    <lineage>
        <taxon>Bacteria</taxon>
        <taxon>Pseudomonadati</taxon>
        <taxon>Pseudomonadota</taxon>
        <taxon>Alphaproteobacteria</taxon>
        <taxon>Hyphomicrobiales</taxon>
        <taxon>Brucellaceae</taxon>
        <taxon>Pseudochrobactrum</taxon>
    </lineage>
</organism>
<evidence type="ECO:0000256" key="2">
    <source>
        <dbReference type="ARBA" id="ARBA00022679"/>
    </source>
</evidence>
<feature type="region of interest" description="Disordered" evidence="5">
    <location>
        <begin position="1"/>
        <end position="22"/>
    </location>
</feature>
<dbReference type="RefSeq" id="WP_289388430.1">
    <property type="nucleotide sequence ID" value="NZ_JBHEEF010000010.1"/>
</dbReference>
<evidence type="ECO:0000256" key="1">
    <source>
        <dbReference type="ARBA" id="ARBA00022603"/>
    </source>
</evidence>
<dbReference type="Gene3D" id="1.10.10.2830">
    <property type="match status" value="1"/>
</dbReference>
<evidence type="ECO:0000313" key="7">
    <source>
        <dbReference type="Proteomes" id="UP001597263"/>
    </source>
</evidence>
<comment type="similarity">
    <text evidence="4">Belongs to the MT-A70-like family.</text>
</comment>
<dbReference type="EMBL" id="JBHTMA010000032">
    <property type="protein sequence ID" value="MFD1226702.1"/>
    <property type="molecule type" value="Genomic_DNA"/>
</dbReference>
<dbReference type="SUPFAM" id="SSF110849">
    <property type="entry name" value="ParB/Sulfiredoxin"/>
    <property type="match status" value="1"/>
</dbReference>
<dbReference type="Pfam" id="PF05063">
    <property type="entry name" value="MT-A70"/>
    <property type="match status" value="1"/>
</dbReference>
<dbReference type="GO" id="GO:0032259">
    <property type="term" value="P:methylation"/>
    <property type="evidence" value="ECO:0007669"/>
    <property type="project" value="UniProtKB-KW"/>
</dbReference>
<evidence type="ECO:0000256" key="3">
    <source>
        <dbReference type="ARBA" id="ARBA00022691"/>
    </source>
</evidence>